<name>A0A5J6SR34_9BACI</name>
<proteinExistence type="predicted"/>
<dbReference type="AlphaFoldDB" id="A0A5J6SR34"/>
<sequence length="65" mass="7354">MQLVLPTLKEALSRNAELKLLVGDYLYIRQPQALELLIEELPGAEIRLHRSNGISFHPKGLFVSL</sequence>
<protein>
    <submittedName>
        <fullName evidence="1">Uncharacterized protein</fullName>
    </submittedName>
</protein>
<evidence type="ECO:0000313" key="1">
    <source>
        <dbReference type="EMBL" id="QFG00469.1"/>
    </source>
</evidence>
<dbReference type="Gene3D" id="3.30.870.10">
    <property type="entry name" value="Endonuclease Chain A"/>
    <property type="match status" value="1"/>
</dbReference>
<dbReference type="EMBL" id="CP031223">
    <property type="protein sequence ID" value="QFG00469.1"/>
    <property type="molecule type" value="Genomic_DNA"/>
</dbReference>
<keyword evidence="2" id="KW-1185">Reference proteome</keyword>
<accession>A0A5J6SR34</accession>
<evidence type="ECO:0000313" key="2">
    <source>
        <dbReference type="Proteomes" id="UP000325517"/>
    </source>
</evidence>
<dbReference type="Proteomes" id="UP000325517">
    <property type="component" value="Chromosome"/>
</dbReference>
<gene>
    <name evidence="1" type="ORF">PB01_17585</name>
</gene>
<dbReference type="KEGG" id="psyo:PB01_17585"/>
<organism evidence="1 2">
    <name type="scientific">Psychrobacillus glaciei</name>
    <dbReference type="NCBI Taxonomy" id="2283160"/>
    <lineage>
        <taxon>Bacteria</taxon>
        <taxon>Bacillati</taxon>
        <taxon>Bacillota</taxon>
        <taxon>Bacilli</taxon>
        <taxon>Bacillales</taxon>
        <taxon>Bacillaceae</taxon>
        <taxon>Psychrobacillus</taxon>
    </lineage>
</organism>
<reference evidence="1 2" key="1">
    <citation type="submission" date="2018-07" db="EMBL/GenBank/DDBJ databases">
        <title>Complete genome sequence of Psychrobacillus sp. PB01, isolated from iceberg, and comparative genome analysis of Psychrobacillus strains.</title>
        <authorList>
            <person name="Lee P.C."/>
        </authorList>
    </citation>
    <scope>NUCLEOTIDE SEQUENCE [LARGE SCALE GENOMIC DNA]</scope>
    <source>
        <strain evidence="1 2">PB01</strain>
    </source>
</reference>